<dbReference type="RefSeq" id="WP_184255984.1">
    <property type="nucleotide sequence ID" value="NZ_JACHIH010000006.1"/>
</dbReference>
<dbReference type="AlphaFoldDB" id="A0A7W7Z2K9"/>
<dbReference type="Proteomes" id="UP000542353">
    <property type="component" value="Unassembled WGS sequence"/>
</dbReference>
<keyword evidence="2" id="KW-1185">Reference proteome</keyword>
<evidence type="ECO:0000313" key="1">
    <source>
        <dbReference type="EMBL" id="MBB5046769.1"/>
    </source>
</evidence>
<organism evidence="1 2">
    <name type="scientific">Rhodopseudomonas rhenobacensis</name>
    <dbReference type="NCBI Taxonomy" id="87461"/>
    <lineage>
        <taxon>Bacteria</taxon>
        <taxon>Pseudomonadati</taxon>
        <taxon>Pseudomonadota</taxon>
        <taxon>Alphaproteobacteria</taxon>
        <taxon>Hyphomicrobiales</taxon>
        <taxon>Nitrobacteraceae</taxon>
        <taxon>Rhodopseudomonas</taxon>
    </lineage>
</organism>
<dbReference type="EMBL" id="JACHIH010000006">
    <property type="protein sequence ID" value="MBB5046769.1"/>
    <property type="molecule type" value="Genomic_DNA"/>
</dbReference>
<protein>
    <submittedName>
        <fullName evidence="1">Uncharacterized protein YehS (DUF1456 family)</fullName>
    </submittedName>
</protein>
<reference evidence="1 2" key="1">
    <citation type="submission" date="2020-08" db="EMBL/GenBank/DDBJ databases">
        <title>Genomic Encyclopedia of Type Strains, Phase IV (KMG-IV): sequencing the most valuable type-strain genomes for metagenomic binning, comparative biology and taxonomic classification.</title>
        <authorList>
            <person name="Goeker M."/>
        </authorList>
    </citation>
    <scope>NUCLEOTIDE SEQUENCE [LARGE SCALE GENOMIC DNA]</scope>
    <source>
        <strain evidence="1 2">DSM 12706</strain>
    </source>
</reference>
<accession>A0A7W7Z2K9</accession>
<gene>
    <name evidence="1" type="ORF">HNR60_001517</name>
</gene>
<evidence type="ECO:0000313" key="2">
    <source>
        <dbReference type="Proteomes" id="UP000542353"/>
    </source>
</evidence>
<sequence length="66" mass="7065">MFANDKKSVEEFVELLRSAAPELNVVFSLDDADAVADLARGLITVSMPELPPALRTLELPAGTVLP</sequence>
<comment type="caution">
    <text evidence="1">The sequence shown here is derived from an EMBL/GenBank/DDBJ whole genome shotgun (WGS) entry which is preliminary data.</text>
</comment>
<name>A0A7W7Z2K9_9BRAD</name>
<proteinExistence type="predicted"/>